<feature type="region of interest" description="Disordered" evidence="3">
    <location>
        <begin position="387"/>
        <end position="406"/>
    </location>
</feature>
<dbReference type="EMBL" id="OZ034814">
    <property type="protein sequence ID" value="CAL1361515.1"/>
    <property type="molecule type" value="Genomic_DNA"/>
</dbReference>
<dbReference type="GO" id="GO:0006574">
    <property type="term" value="P:L-valine catabolic process"/>
    <property type="evidence" value="ECO:0007669"/>
    <property type="project" value="UniProtKB-UniRule"/>
</dbReference>
<evidence type="ECO:0000256" key="1">
    <source>
        <dbReference type="ARBA" id="ARBA00022801"/>
    </source>
</evidence>
<dbReference type="InterPro" id="IPR029045">
    <property type="entry name" value="ClpP/crotonase-like_dom_sf"/>
</dbReference>
<dbReference type="AlphaFoldDB" id="A0AAV2CYW9"/>
<dbReference type="CDD" id="cd06558">
    <property type="entry name" value="crotonase-like"/>
    <property type="match status" value="1"/>
</dbReference>
<protein>
    <recommendedName>
        <fullName evidence="2">3-hydroxyisobutyryl-CoA hydrolase</fullName>
        <shortName evidence="2">HIB-CoA hydrolase</shortName>
        <shortName evidence="2">HIBYL-CoA-H</shortName>
        <ecNumber evidence="2">3.1.2.4</ecNumber>
    </recommendedName>
    <alternativeName>
        <fullName evidence="2">3-hydroxyisobutyryl-coenzyme A hydrolase</fullName>
    </alternativeName>
</protein>
<dbReference type="InterPro" id="IPR032259">
    <property type="entry name" value="HIBYL-CoA-H"/>
</dbReference>
<comment type="function">
    <text evidence="2">Hydrolyzes 3-hydroxyisobutyryl-CoA (HIBYL-CoA), a saline catabolite. Has high activity toward isobutyryl-CoA. Could be an isobutyryl-CoA dehydrogenase that functions in valine catabolism.</text>
</comment>
<dbReference type="SUPFAM" id="SSF52096">
    <property type="entry name" value="ClpP/crotonase"/>
    <property type="match status" value="1"/>
</dbReference>
<dbReference type="Gene3D" id="3.90.226.10">
    <property type="entry name" value="2-enoyl-CoA Hydratase, Chain A, domain 1"/>
    <property type="match status" value="1"/>
</dbReference>
<dbReference type="InterPro" id="IPR045004">
    <property type="entry name" value="ECH_dom"/>
</dbReference>
<comment type="pathway">
    <text evidence="2">Amino-acid degradation; L-valine degradation.</text>
</comment>
<dbReference type="NCBIfam" id="NF004127">
    <property type="entry name" value="PRK05617.1"/>
    <property type="match status" value="1"/>
</dbReference>
<evidence type="ECO:0000313" key="5">
    <source>
        <dbReference type="EMBL" id="CAL1361515.1"/>
    </source>
</evidence>
<sequence length="406" mass="44954">MKGWKVAAAVLSRRAKAGYRHVSRGVGSLASSKSNPVDVYDHNEVLVEGRAHSRTAVLNRPSSLNALNTTMGARLNSLYKSWEDDPDVGFVAMKGSGRAFCAGGDIVALYHLINQGKLGHCKEFFSTLYSYIYLLGTYLKPNVALLNGITMGGGAGVSVPGMFRVATERTRFATPETLIGFHPDAGASFYLSHLPGHLGEYLGLTGETINGAEMIACGLATHYTHSTKLRLVDQQLGNLDTDDPSVIEASLEEYGDHVHPDHMSVFHRIDMVDKCFSKETVEEIIDALETEASETNDLWCNSTLRRLKECSPLSLKVSLRSIREGRFQTLDQCLVREYRMSLQGMSQRDFSEGVRARMVDKDLAAQWNPPRLEQVTEDMVDHYFSPLSESEPDLQLPTQQREAFAS</sequence>
<dbReference type="PANTHER" id="PTHR43176">
    <property type="entry name" value="3-HYDROXYISOBUTYRYL-COA HYDROLASE-RELATED"/>
    <property type="match status" value="1"/>
</dbReference>
<keyword evidence="1 2" id="KW-0378">Hydrolase</keyword>
<evidence type="ECO:0000313" key="6">
    <source>
        <dbReference type="Proteomes" id="UP001497516"/>
    </source>
</evidence>
<dbReference type="FunFam" id="3.90.226.10:FF:000027">
    <property type="entry name" value="Probable 3-hydroxyisobutyryl-CoA hydrolase 2"/>
    <property type="match status" value="1"/>
</dbReference>
<name>A0AAV2CYW9_9ROSI</name>
<proteinExistence type="inferred from homology"/>
<gene>
    <name evidence="5" type="ORF">LTRI10_LOCUS8885</name>
</gene>
<evidence type="ECO:0000256" key="2">
    <source>
        <dbReference type="RuleBase" id="RU369070"/>
    </source>
</evidence>
<organism evidence="5 6">
    <name type="scientific">Linum trigynum</name>
    <dbReference type="NCBI Taxonomy" id="586398"/>
    <lineage>
        <taxon>Eukaryota</taxon>
        <taxon>Viridiplantae</taxon>
        <taxon>Streptophyta</taxon>
        <taxon>Embryophyta</taxon>
        <taxon>Tracheophyta</taxon>
        <taxon>Spermatophyta</taxon>
        <taxon>Magnoliopsida</taxon>
        <taxon>eudicotyledons</taxon>
        <taxon>Gunneridae</taxon>
        <taxon>Pentapetalae</taxon>
        <taxon>rosids</taxon>
        <taxon>fabids</taxon>
        <taxon>Malpighiales</taxon>
        <taxon>Linaceae</taxon>
        <taxon>Linum</taxon>
    </lineage>
</organism>
<accession>A0AAV2CYW9</accession>
<keyword evidence="6" id="KW-1185">Reference proteome</keyword>
<dbReference type="GO" id="GO:0003860">
    <property type="term" value="F:3-hydroxyisobutyryl-CoA hydrolase activity"/>
    <property type="evidence" value="ECO:0007669"/>
    <property type="project" value="UniProtKB-UniRule"/>
</dbReference>
<dbReference type="Pfam" id="PF16113">
    <property type="entry name" value="ECH_2"/>
    <property type="match status" value="1"/>
</dbReference>
<comment type="catalytic activity">
    <reaction evidence="2">
        <text>3-hydroxy-2-methylpropanoyl-CoA + H2O = 3-hydroxy-2-methylpropanoate + CoA + H(+)</text>
        <dbReference type="Rhea" id="RHEA:20888"/>
        <dbReference type="ChEBI" id="CHEBI:11805"/>
        <dbReference type="ChEBI" id="CHEBI:15377"/>
        <dbReference type="ChEBI" id="CHEBI:15378"/>
        <dbReference type="ChEBI" id="CHEBI:57287"/>
        <dbReference type="ChEBI" id="CHEBI:57340"/>
        <dbReference type="EC" id="3.1.2.4"/>
    </reaction>
</comment>
<feature type="compositionally biased region" description="Polar residues" evidence="3">
    <location>
        <begin position="396"/>
        <end position="406"/>
    </location>
</feature>
<reference evidence="5 6" key="1">
    <citation type="submission" date="2024-04" db="EMBL/GenBank/DDBJ databases">
        <authorList>
            <person name="Fracassetti M."/>
        </authorList>
    </citation>
    <scope>NUCLEOTIDE SEQUENCE [LARGE SCALE GENOMIC DNA]</scope>
</reference>
<evidence type="ECO:0000259" key="4">
    <source>
        <dbReference type="Pfam" id="PF16113"/>
    </source>
</evidence>
<comment type="similarity">
    <text evidence="2">Belongs to the enoyl-CoA hydratase/isomerase family.</text>
</comment>
<evidence type="ECO:0000256" key="3">
    <source>
        <dbReference type="SAM" id="MobiDB-lite"/>
    </source>
</evidence>
<dbReference type="PANTHER" id="PTHR43176:SF4">
    <property type="entry name" value="3-HYDROXYISOBUTYRYL-COA HYDROLASE-LIKE PROTEIN 1, MITOCHONDRIAL"/>
    <property type="match status" value="1"/>
</dbReference>
<dbReference type="Proteomes" id="UP001497516">
    <property type="component" value="Chromosome 10"/>
</dbReference>
<dbReference type="EC" id="3.1.2.4" evidence="2"/>
<feature type="domain" description="Enoyl-CoA hydratase/isomerase" evidence="4">
    <location>
        <begin position="54"/>
        <end position="384"/>
    </location>
</feature>